<keyword evidence="3" id="KW-1185">Reference proteome</keyword>
<name>A0ABV0M173_9HYPH</name>
<sequence length="69" mass="7901">MARSSGVQNSTISRFVWSESDDHGFHQESNHHGPHHYHRQHLSFVSPSIRTGLSARHDAHKITMPLKHP</sequence>
<feature type="region of interest" description="Disordered" evidence="1">
    <location>
        <begin position="22"/>
        <end position="42"/>
    </location>
</feature>
<organism evidence="2 3">
    <name type="scientific">Neorhizobium phenanthreniclasticum</name>
    <dbReference type="NCBI Taxonomy" id="3157917"/>
    <lineage>
        <taxon>Bacteria</taxon>
        <taxon>Pseudomonadati</taxon>
        <taxon>Pseudomonadota</taxon>
        <taxon>Alphaproteobacteria</taxon>
        <taxon>Hyphomicrobiales</taxon>
        <taxon>Rhizobiaceae</taxon>
        <taxon>Rhizobium/Agrobacterium group</taxon>
        <taxon>Neorhizobium</taxon>
    </lineage>
</organism>
<evidence type="ECO:0000313" key="2">
    <source>
        <dbReference type="EMBL" id="MEQ1405613.1"/>
    </source>
</evidence>
<feature type="compositionally biased region" description="Basic residues" evidence="1">
    <location>
        <begin position="32"/>
        <end position="41"/>
    </location>
</feature>
<comment type="caution">
    <text evidence="2">The sequence shown here is derived from an EMBL/GenBank/DDBJ whole genome shotgun (WGS) entry which is preliminary data.</text>
</comment>
<proteinExistence type="predicted"/>
<protein>
    <submittedName>
        <fullName evidence="2">Uncharacterized protein</fullName>
    </submittedName>
</protein>
<accession>A0ABV0M173</accession>
<feature type="compositionally biased region" description="Basic and acidic residues" evidence="1">
    <location>
        <begin position="22"/>
        <end position="31"/>
    </location>
</feature>
<gene>
    <name evidence="2" type="ORF">ABK249_11780</name>
</gene>
<dbReference type="RefSeq" id="WP_227702877.1">
    <property type="nucleotide sequence ID" value="NZ_JBEAAL010000007.1"/>
</dbReference>
<reference evidence="2 3" key="1">
    <citation type="submission" date="2024-05" db="EMBL/GenBank/DDBJ databases">
        <title>Neorhizobium sp. Rsf11, a plant growth promoting and heavy metal resistant PAH-degrader.</title>
        <authorList>
            <person name="Golubev S.N."/>
            <person name="Muratova A.Y."/>
            <person name="Markelova M.I."/>
        </authorList>
    </citation>
    <scope>NUCLEOTIDE SEQUENCE [LARGE SCALE GENOMIC DNA]</scope>
    <source>
        <strain evidence="2 3">Rsf11</strain>
    </source>
</reference>
<dbReference type="Proteomes" id="UP001496627">
    <property type="component" value="Unassembled WGS sequence"/>
</dbReference>
<evidence type="ECO:0000256" key="1">
    <source>
        <dbReference type="SAM" id="MobiDB-lite"/>
    </source>
</evidence>
<evidence type="ECO:0000313" key="3">
    <source>
        <dbReference type="Proteomes" id="UP001496627"/>
    </source>
</evidence>
<dbReference type="EMBL" id="JBEAAL010000007">
    <property type="protein sequence ID" value="MEQ1405613.1"/>
    <property type="molecule type" value="Genomic_DNA"/>
</dbReference>